<name>A0A0Q3QJB6_9BACI</name>
<dbReference type="Proteomes" id="UP000050996">
    <property type="component" value="Unassembled WGS sequence"/>
</dbReference>
<dbReference type="InterPro" id="IPR010064">
    <property type="entry name" value="HK97-gp10_tail"/>
</dbReference>
<dbReference type="EMBL" id="LJIX01000006">
    <property type="protein sequence ID" value="KQL17678.1"/>
    <property type="molecule type" value="Genomic_DNA"/>
</dbReference>
<gene>
    <name evidence="1" type="ORF">AN957_03000</name>
</gene>
<sequence>MARWGRIDYEQLKRLQKRIQKLERAKFDKFCEECAKEIAARFLAKVIKRTPVGVYEGQGKTGGTLRRGWTAKTHAEAESGSGKGGNAVSFAQGLQITKIGNVYEIIIINPVEYAPYVEYGHRTRNHKGWVKGRFMMTISADEVERQAPKIVEKKLTKFLGEVFDAD</sequence>
<keyword evidence="2" id="KW-1185">Reference proteome</keyword>
<evidence type="ECO:0000313" key="2">
    <source>
        <dbReference type="Proteomes" id="UP000050996"/>
    </source>
</evidence>
<organism evidence="1 2">
    <name type="scientific">Cytobacillus solani</name>
    <dbReference type="NCBI Taxonomy" id="1637975"/>
    <lineage>
        <taxon>Bacteria</taxon>
        <taxon>Bacillati</taxon>
        <taxon>Bacillota</taxon>
        <taxon>Bacilli</taxon>
        <taxon>Bacillales</taxon>
        <taxon>Bacillaceae</taxon>
        <taxon>Cytobacillus</taxon>
    </lineage>
</organism>
<dbReference type="STRING" id="1637975.AN957_03000"/>
<dbReference type="Pfam" id="PF04883">
    <property type="entry name" value="HK97-gp10_like"/>
    <property type="match status" value="1"/>
</dbReference>
<accession>A0A0Q3QJB6</accession>
<proteinExistence type="predicted"/>
<dbReference type="PATRIC" id="fig|1637975.4.peg.262"/>
<dbReference type="AlphaFoldDB" id="A0A0Q3QJB6"/>
<dbReference type="RefSeq" id="WP_056682171.1">
    <property type="nucleotide sequence ID" value="NZ_LJIX01000006.1"/>
</dbReference>
<evidence type="ECO:0000313" key="1">
    <source>
        <dbReference type="EMBL" id="KQL17678.1"/>
    </source>
</evidence>
<comment type="caution">
    <text evidence="1">The sequence shown here is derived from an EMBL/GenBank/DDBJ whole genome shotgun (WGS) entry which is preliminary data.</text>
</comment>
<reference evidence="1 2" key="1">
    <citation type="submission" date="2015-09" db="EMBL/GenBank/DDBJ databases">
        <title>Genome sequencing project for genomic taxonomy and phylogenomics of Bacillus-like bacteria.</title>
        <authorList>
            <person name="Liu B."/>
            <person name="Wang J."/>
            <person name="Zhu Y."/>
            <person name="Liu G."/>
            <person name="Chen Q."/>
            <person name="Chen Z."/>
            <person name="Lan J."/>
            <person name="Che J."/>
            <person name="Ge C."/>
            <person name="Shi H."/>
            <person name="Pan Z."/>
            <person name="Liu X."/>
        </authorList>
    </citation>
    <scope>NUCLEOTIDE SEQUENCE [LARGE SCALE GENOMIC DNA]</scope>
    <source>
        <strain evidence="1 2">FJAT-18043</strain>
    </source>
</reference>
<evidence type="ECO:0008006" key="3">
    <source>
        <dbReference type="Google" id="ProtNLM"/>
    </source>
</evidence>
<protein>
    <recommendedName>
        <fullName evidence="3">HK97 gp10 family phage protein</fullName>
    </recommendedName>
</protein>